<keyword evidence="7 14" id="KW-0812">Transmembrane</keyword>
<evidence type="ECO:0000256" key="14">
    <source>
        <dbReference type="SAM" id="Phobius"/>
    </source>
</evidence>
<proteinExistence type="predicted"/>
<dbReference type="Gene3D" id="3.30.450.20">
    <property type="entry name" value="PAS domain"/>
    <property type="match status" value="2"/>
</dbReference>
<dbReference type="PRINTS" id="PR00344">
    <property type="entry name" value="BCTRLSENSOR"/>
</dbReference>
<evidence type="ECO:0000256" key="3">
    <source>
        <dbReference type="ARBA" id="ARBA00012438"/>
    </source>
</evidence>
<gene>
    <name evidence="16" type="ORF">ANI01nite_17880</name>
</gene>
<dbReference type="PANTHER" id="PTHR43065">
    <property type="entry name" value="SENSOR HISTIDINE KINASE"/>
    <property type="match status" value="1"/>
</dbReference>
<dbReference type="Gene3D" id="1.10.287.130">
    <property type="match status" value="1"/>
</dbReference>
<keyword evidence="6" id="KW-0808">Transferase</keyword>
<evidence type="ECO:0000256" key="8">
    <source>
        <dbReference type="ARBA" id="ARBA00022741"/>
    </source>
</evidence>
<keyword evidence="10" id="KW-0067">ATP-binding</keyword>
<dbReference type="SUPFAM" id="SSF103190">
    <property type="entry name" value="Sensory domain-like"/>
    <property type="match status" value="1"/>
</dbReference>
<feature type="transmembrane region" description="Helical" evidence="14">
    <location>
        <begin position="36"/>
        <end position="56"/>
    </location>
</feature>
<dbReference type="InterPro" id="IPR000014">
    <property type="entry name" value="PAS"/>
</dbReference>
<keyword evidence="4" id="KW-1003">Cell membrane</keyword>
<dbReference type="SMART" id="SM00387">
    <property type="entry name" value="HATPase_c"/>
    <property type="match status" value="1"/>
</dbReference>
<keyword evidence="9" id="KW-0418">Kinase</keyword>
<organism evidence="16 17">
    <name type="scientific">Glutamicibacter nicotianae</name>
    <name type="common">Arthrobacter nicotianae</name>
    <dbReference type="NCBI Taxonomy" id="37929"/>
    <lineage>
        <taxon>Bacteria</taxon>
        <taxon>Bacillati</taxon>
        <taxon>Actinomycetota</taxon>
        <taxon>Actinomycetes</taxon>
        <taxon>Micrococcales</taxon>
        <taxon>Micrococcaceae</taxon>
        <taxon>Glutamicibacter</taxon>
    </lineage>
</organism>
<evidence type="ECO:0000256" key="6">
    <source>
        <dbReference type="ARBA" id="ARBA00022679"/>
    </source>
</evidence>
<dbReference type="SUPFAM" id="SSF55874">
    <property type="entry name" value="ATPase domain of HSP90 chaperone/DNA topoisomerase II/histidine kinase"/>
    <property type="match status" value="1"/>
</dbReference>
<accession>A0ABQ0RM28</accession>
<dbReference type="EMBL" id="BJNE01000006">
    <property type="protein sequence ID" value="GEC12585.1"/>
    <property type="molecule type" value="Genomic_DNA"/>
</dbReference>
<dbReference type="Gene3D" id="3.30.565.10">
    <property type="entry name" value="Histidine kinase-like ATPase, C-terminal domain"/>
    <property type="match status" value="1"/>
</dbReference>
<dbReference type="CDD" id="cd18773">
    <property type="entry name" value="PDC1_HK_sensor"/>
    <property type="match status" value="1"/>
</dbReference>
<evidence type="ECO:0000259" key="15">
    <source>
        <dbReference type="PROSITE" id="PS50109"/>
    </source>
</evidence>
<keyword evidence="11 14" id="KW-1133">Transmembrane helix</keyword>
<feature type="domain" description="Histidine kinase" evidence="15">
    <location>
        <begin position="446"/>
        <end position="549"/>
    </location>
</feature>
<evidence type="ECO:0000313" key="16">
    <source>
        <dbReference type="EMBL" id="GEC12585.1"/>
    </source>
</evidence>
<dbReference type="Pfam" id="PF14689">
    <property type="entry name" value="SPOB_a"/>
    <property type="match status" value="1"/>
</dbReference>
<dbReference type="PANTHER" id="PTHR43065:SF10">
    <property type="entry name" value="PEROXIDE STRESS-ACTIVATED HISTIDINE KINASE MAK3"/>
    <property type="match status" value="1"/>
</dbReference>
<dbReference type="InterPro" id="IPR033463">
    <property type="entry name" value="sCache_3"/>
</dbReference>
<keyword evidence="13 14" id="KW-0472">Membrane</keyword>
<keyword evidence="8" id="KW-0547">Nucleotide-binding</keyword>
<dbReference type="InterPro" id="IPR003594">
    <property type="entry name" value="HATPase_dom"/>
</dbReference>
<evidence type="ECO:0000256" key="2">
    <source>
        <dbReference type="ARBA" id="ARBA00004651"/>
    </source>
</evidence>
<dbReference type="PROSITE" id="PS50109">
    <property type="entry name" value="HIS_KIN"/>
    <property type="match status" value="1"/>
</dbReference>
<evidence type="ECO:0000256" key="13">
    <source>
        <dbReference type="ARBA" id="ARBA00023136"/>
    </source>
</evidence>
<evidence type="ECO:0000256" key="5">
    <source>
        <dbReference type="ARBA" id="ARBA00022553"/>
    </source>
</evidence>
<dbReference type="EC" id="2.7.13.3" evidence="3"/>
<keyword evidence="17" id="KW-1185">Reference proteome</keyword>
<protein>
    <recommendedName>
        <fullName evidence="3">histidine kinase</fullName>
        <ecNumber evidence="3">2.7.13.3</ecNumber>
    </recommendedName>
</protein>
<dbReference type="CDD" id="cd00130">
    <property type="entry name" value="PAS"/>
    <property type="match status" value="1"/>
</dbReference>
<comment type="subcellular location">
    <subcellularLocation>
        <location evidence="2">Cell membrane</location>
        <topology evidence="2">Multi-pass membrane protein</topology>
    </subcellularLocation>
</comment>
<evidence type="ECO:0000256" key="10">
    <source>
        <dbReference type="ARBA" id="ARBA00022840"/>
    </source>
</evidence>
<evidence type="ECO:0000256" key="9">
    <source>
        <dbReference type="ARBA" id="ARBA00022777"/>
    </source>
</evidence>
<dbReference type="InterPro" id="IPR036890">
    <property type="entry name" value="HATPase_C_sf"/>
</dbReference>
<dbReference type="InterPro" id="IPR029151">
    <property type="entry name" value="Sensor-like_sf"/>
</dbReference>
<evidence type="ECO:0000256" key="12">
    <source>
        <dbReference type="ARBA" id="ARBA00023012"/>
    </source>
</evidence>
<dbReference type="SMART" id="SM00091">
    <property type="entry name" value="PAS"/>
    <property type="match status" value="1"/>
</dbReference>
<sequence length="549" mass="58919">MGAVEFWNFGGEAMKSMRLFLAQLYPRRRMTLAGQYLVLQLLIIAVVLAGVITVALTQATNNFEKIEGRRSLSAAESLAANPLLRVLLPQAEPEMGSALPAMGESVRSTSGLQFVIIADPQGTVITSSYPDEVGTSILHPESAVAEGRGWTGEIWRNGNHVLIAQVPVLDDDGKMVGIVSAGQSYPSTGEMIQDIAPSALATLLISLVLGTTGSVLLSRRVKHQTRGMEPGEIAELFEHREALLHGVKEGIISVSPDSRVMLANDIAVELLQLPDDCVGKTLDELEVAPQVRHALNTSQEQPDRQFLVGERVLVFNRMPVKTARRDLGSVTTFRDKTELTLLEQELGDSKATADMLRAQTHEFANQLHAISGLIQLAEYDEVIGFIDGVSFSRSKIFEDVSACIAEPTIAALLIAKSSVATERGVQLAMVPNSALGRCEDQLARDLTTVIGNLVDNAMDAAISASTPQIKVGIEETNELVRVIVSDNGEGIAEDAIDEIFTQGFSTKDSSVSGGRGFGLAISRLVCRRRGGELAAASGHGARFTATLRK</sequence>
<dbReference type="InterPro" id="IPR039506">
    <property type="entry name" value="SPOB_a"/>
</dbReference>
<dbReference type="InterPro" id="IPR005467">
    <property type="entry name" value="His_kinase_dom"/>
</dbReference>
<keyword evidence="5" id="KW-0597">Phosphoprotein</keyword>
<dbReference type="InterPro" id="IPR004358">
    <property type="entry name" value="Sig_transdc_His_kin-like_C"/>
</dbReference>
<keyword evidence="12" id="KW-0902">Two-component regulatory system</keyword>
<name>A0ABQ0RM28_GLUNI</name>
<evidence type="ECO:0000256" key="1">
    <source>
        <dbReference type="ARBA" id="ARBA00000085"/>
    </source>
</evidence>
<dbReference type="Pfam" id="PF17203">
    <property type="entry name" value="sCache_3_2"/>
    <property type="match status" value="1"/>
</dbReference>
<dbReference type="Pfam" id="PF02518">
    <property type="entry name" value="HATPase_c"/>
    <property type="match status" value="1"/>
</dbReference>
<evidence type="ECO:0000313" key="17">
    <source>
        <dbReference type="Proteomes" id="UP000316242"/>
    </source>
</evidence>
<evidence type="ECO:0000256" key="4">
    <source>
        <dbReference type="ARBA" id="ARBA00022475"/>
    </source>
</evidence>
<dbReference type="SUPFAM" id="SSF55890">
    <property type="entry name" value="Sporulation response regulatory protein Spo0B"/>
    <property type="match status" value="1"/>
</dbReference>
<reference evidence="16 17" key="1">
    <citation type="submission" date="2019-06" db="EMBL/GenBank/DDBJ databases">
        <title>Whole genome shotgun sequence of Glutamicibacter nicotianae NBRC 14234.</title>
        <authorList>
            <person name="Hosoyama A."/>
            <person name="Uohara A."/>
            <person name="Ohji S."/>
            <person name="Ichikawa N."/>
        </authorList>
    </citation>
    <scope>NUCLEOTIDE SEQUENCE [LARGE SCALE GENOMIC DNA]</scope>
    <source>
        <strain evidence="16 17">NBRC 14234</strain>
    </source>
</reference>
<comment type="caution">
    <text evidence="16">The sequence shown here is derived from an EMBL/GenBank/DDBJ whole genome shotgun (WGS) entry which is preliminary data.</text>
</comment>
<comment type="catalytic activity">
    <reaction evidence="1">
        <text>ATP + protein L-histidine = ADP + protein N-phospho-L-histidine.</text>
        <dbReference type="EC" id="2.7.13.3"/>
    </reaction>
</comment>
<evidence type="ECO:0000256" key="11">
    <source>
        <dbReference type="ARBA" id="ARBA00022989"/>
    </source>
</evidence>
<dbReference type="InterPro" id="IPR016120">
    <property type="entry name" value="Sig_transdc_His_kin_SpoOB"/>
</dbReference>
<dbReference type="Proteomes" id="UP000316242">
    <property type="component" value="Unassembled WGS sequence"/>
</dbReference>
<evidence type="ECO:0000256" key="7">
    <source>
        <dbReference type="ARBA" id="ARBA00022692"/>
    </source>
</evidence>